<dbReference type="InterPro" id="IPR013546">
    <property type="entry name" value="PII_UdlTrfase/GS_AdlTrfase"/>
</dbReference>
<dbReference type="PANTHER" id="PTHR30621:SF0">
    <property type="entry name" value="BIFUNCTIONAL GLUTAMINE SYNTHETASE ADENYLYLTRANSFERASE_ADENYLYL-REMOVING ENZYME"/>
    <property type="match status" value="1"/>
</dbReference>
<evidence type="ECO:0000256" key="7">
    <source>
        <dbReference type="HAMAP-Rule" id="MF_00802"/>
    </source>
</evidence>
<evidence type="ECO:0000256" key="2">
    <source>
        <dbReference type="ARBA" id="ARBA00022695"/>
    </source>
</evidence>
<comment type="cofactor">
    <cofactor evidence="7">
        <name>Mg(2+)</name>
        <dbReference type="ChEBI" id="CHEBI:18420"/>
    </cofactor>
</comment>
<dbReference type="InterPro" id="IPR023057">
    <property type="entry name" value="GlnE"/>
</dbReference>
<dbReference type="Proteomes" id="UP000765845">
    <property type="component" value="Unassembled WGS sequence"/>
</dbReference>
<dbReference type="EMBL" id="JAAWWK010000004">
    <property type="protein sequence ID" value="NKI18160.1"/>
    <property type="molecule type" value="Genomic_DNA"/>
</dbReference>
<organism evidence="10 11">
    <name type="scientific">Spongiibacter thalassae</name>
    <dbReference type="NCBI Taxonomy" id="2721624"/>
    <lineage>
        <taxon>Bacteria</taxon>
        <taxon>Pseudomonadati</taxon>
        <taxon>Pseudomonadota</taxon>
        <taxon>Gammaproteobacteria</taxon>
        <taxon>Cellvibrionales</taxon>
        <taxon>Spongiibacteraceae</taxon>
        <taxon>Spongiibacter</taxon>
    </lineage>
</organism>
<dbReference type="SUPFAM" id="SSF81301">
    <property type="entry name" value="Nucleotidyltransferase"/>
    <property type="match status" value="2"/>
</dbReference>
<evidence type="ECO:0000313" key="10">
    <source>
        <dbReference type="EMBL" id="NKI18160.1"/>
    </source>
</evidence>
<dbReference type="RefSeq" id="WP_168450687.1">
    <property type="nucleotide sequence ID" value="NZ_JAAWWK010000004.1"/>
</dbReference>
<comment type="catalytic activity">
    <reaction evidence="7">
        <text>[glutamine synthetase]-L-tyrosine + ATP = [glutamine synthetase]-O(4)-(5'-adenylyl)-L-tyrosine + diphosphate</text>
        <dbReference type="Rhea" id="RHEA:18589"/>
        <dbReference type="Rhea" id="RHEA-COMP:10660"/>
        <dbReference type="Rhea" id="RHEA-COMP:10661"/>
        <dbReference type="ChEBI" id="CHEBI:30616"/>
        <dbReference type="ChEBI" id="CHEBI:33019"/>
        <dbReference type="ChEBI" id="CHEBI:46858"/>
        <dbReference type="ChEBI" id="CHEBI:83624"/>
        <dbReference type="EC" id="2.7.7.42"/>
    </reaction>
</comment>
<comment type="caution">
    <text evidence="10">The sequence shown here is derived from an EMBL/GenBank/DDBJ whole genome shotgun (WGS) entry which is preliminary data.</text>
</comment>
<evidence type="ECO:0000256" key="6">
    <source>
        <dbReference type="ARBA" id="ARBA00023268"/>
    </source>
</evidence>
<keyword evidence="3 7" id="KW-0547">Nucleotide-binding</keyword>
<accession>A0ABX1GG28</accession>
<dbReference type="Pfam" id="PF03710">
    <property type="entry name" value="GlnE"/>
    <property type="match status" value="2"/>
</dbReference>
<keyword evidence="2 7" id="KW-0548">Nucleotidyltransferase</keyword>
<comment type="similarity">
    <text evidence="7">Belongs to the GlnE family.</text>
</comment>
<feature type="domain" description="Glutamate-ammonia ligase adenylyltransferase repeated" evidence="8">
    <location>
        <begin position="574"/>
        <end position="828"/>
    </location>
</feature>
<dbReference type="PANTHER" id="PTHR30621">
    <property type="entry name" value="GLUTAMINE SYNTHETASE ADENYLYLTRANSFERASE"/>
    <property type="match status" value="1"/>
</dbReference>
<dbReference type="GO" id="GO:0008882">
    <property type="term" value="F:[glutamate-ammonia-ligase] adenylyltransferase activity"/>
    <property type="evidence" value="ECO:0007669"/>
    <property type="project" value="UniProtKB-EC"/>
</dbReference>
<feature type="domain" description="Glutamate-ammonia ligase adenylyltransferase repeated" evidence="8">
    <location>
        <begin position="51"/>
        <end position="293"/>
    </location>
</feature>
<name>A0ABX1GG28_9GAMM</name>
<dbReference type="EC" id="2.7.7.42" evidence="7"/>
<comment type="function">
    <text evidence="7">Involved in the regulation of glutamine synthetase GlnA, a key enzyme in the process to assimilate ammonia. When cellular nitrogen levels are high, the C-terminal adenylyl transferase (AT) inactivates GlnA by covalent transfer of an adenylyl group from ATP to specific tyrosine residue of GlnA, thus reducing its activity. Conversely, when nitrogen levels are low, the N-terminal adenylyl removase (AR) activates GlnA by removing the adenylyl group by phosphorolysis, increasing its activity. The regulatory region of GlnE binds the signal transduction protein PII (GlnB) which indicates the nitrogen status of the cell.</text>
</comment>
<protein>
    <recommendedName>
        <fullName evidence="7">Bifunctional glutamine synthetase adenylyltransferase/adenylyl-removing enzyme</fullName>
    </recommendedName>
    <alternativeName>
        <fullName evidence="7">ATP:glutamine synthetase adenylyltransferase</fullName>
    </alternativeName>
    <alternativeName>
        <fullName evidence="7">ATase</fullName>
    </alternativeName>
    <domain>
        <recommendedName>
            <fullName evidence="7">Glutamine synthetase adenylyl-L-tyrosine phosphorylase</fullName>
            <ecNumber evidence="7">2.7.7.89</ecNumber>
        </recommendedName>
        <alternativeName>
            <fullName evidence="7">Adenylyl removase</fullName>
            <shortName evidence="7">AR</shortName>
            <shortName evidence="7">AT-N</shortName>
        </alternativeName>
    </domain>
    <domain>
        <recommendedName>
            <fullName evidence="7">Glutamine synthetase adenylyl transferase</fullName>
            <ecNumber evidence="7">2.7.7.42</ecNumber>
        </recommendedName>
        <alternativeName>
            <fullName evidence="7">Adenylyl transferase</fullName>
            <shortName evidence="7">AT</shortName>
            <shortName evidence="7">AT-C</shortName>
        </alternativeName>
    </domain>
</protein>
<keyword evidence="1 7" id="KW-0808">Transferase</keyword>
<keyword evidence="11" id="KW-1185">Reference proteome</keyword>
<feature type="region of interest" description="Adenylyl transferase" evidence="7">
    <location>
        <begin position="472"/>
        <end position="975"/>
    </location>
</feature>
<dbReference type="Gene3D" id="1.20.120.330">
    <property type="entry name" value="Nucleotidyltransferases domain 2"/>
    <property type="match status" value="2"/>
</dbReference>
<evidence type="ECO:0000259" key="9">
    <source>
        <dbReference type="Pfam" id="PF08335"/>
    </source>
</evidence>
<evidence type="ECO:0000256" key="4">
    <source>
        <dbReference type="ARBA" id="ARBA00022840"/>
    </source>
</evidence>
<dbReference type="SUPFAM" id="SSF81593">
    <property type="entry name" value="Nucleotidyltransferase substrate binding subunit/domain"/>
    <property type="match status" value="2"/>
</dbReference>
<keyword evidence="6 7" id="KW-0511">Multifunctional enzyme</keyword>
<feature type="region of interest" description="Adenylyl removase" evidence="7">
    <location>
        <begin position="1"/>
        <end position="461"/>
    </location>
</feature>
<dbReference type="GO" id="GO:0047388">
    <property type="term" value="F:[glutamine synthetase]-adenylyl-L-tyrosine phosphorylase activity"/>
    <property type="evidence" value="ECO:0007669"/>
    <property type="project" value="UniProtKB-EC"/>
</dbReference>
<evidence type="ECO:0000256" key="3">
    <source>
        <dbReference type="ARBA" id="ARBA00022741"/>
    </source>
</evidence>
<dbReference type="HAMAP" id="MF_00802">
    <property type="entry name" value="GlnE"/>
    <property type="match status" value="1"/>
</dbReference>
<dbReference type="Gene3D" id="1.20.120.1510">
    <property type="match status" value="1"/>
</dbReference>
<reference evidence="10 11" key="1">
    <citation type="submission" date="2020-04" db="EMBL/GenBank/DDBJ databases">
        <authorList>
            <person name="Yoon J."/>
        </authorList>
    </citation>
    <scope>NUCLEOTIDE SEQUENCE [LARGE SCALE GENOMIC DNA]</scope>
    <source>
        <strain evidence="10 11">KMU-166</strain>
    </source>
</reference>
<dbReference type="GO" id="GO:0016874">
    <property type="term" value="F:ligase activity"/>
    <property type="evidence" value="ECO:0007669"/>
    <property type="project" value="UniProtKB-KW"/>
</dbReference>
<keyword evidence="10" id="KW-0436">Ligase</keyword>
<feature type="domain" description="PII-uridylyltransferase/Glutamine-synthetase adenylyltransferase" evidence="9">
    <location>
        <begin position="318"/>
        <end position="456"/>
    </location>
</feature>
<evidence type="ECO:0000256" key="5">
    <source>
        <dbReference type="ARBA" id="ARBA00022842"/>
    </source>
</evidence>
<comment type="catalytic activity">
    <reaction evidence="7">
        <text>[glutamine synthetase]-O(4)-(5'-adenylyl)-L-tyrosine + phosphate = [glutamine synthetase]-L-tyrosine + ADP</text>
        <dbReference type="Rhea" id="RHEA:43716"/>
        <dbReference type="Rhea" id="RHEA-COMP:10660"/>
        <dbReference type="Rhea" id="RHEA-COMP:10661"/>
        <dbReference type="ChEBI" id="CHEBI:43474"/>
        <dbReference type="ChEBI" id="CHEBI:46858"/>
        <dbReference type="ChEBI" id="CHEBI:83624"/>
        <dbReference type="ChEBI" id="CHEBI:456216"/>
        <dbReference type="EC" id="2.7.7.89"/>
    </reaction>
</comment>
<dbReference type="InterPro" id="IPR005190">
    <property type="entry name" value="GlnE_rpt_dom"/>
</dbReference>
<proteinExistence type="inferred from homology"/>
<dbReference type="Gene3D" id="3.30.460.10">
    <property type="entry name" value="Beta Polymerase, domain 2"/>
    <property type="match status" value="2"/>
</dbReference>
<dbReference type="NCBIfam" id="NF008292">
    <property type="entry name" value="PRK11072.1"/>
    <property type="match status" value="1"/>
</dbReference>
<sequence>MTQVDLLRNSDTVPVALQPGLRARWVGLLERCSPEQAQWYQGFADSPARPQLLKAMACSPAFADYCTRYPAMLIELADSGALDQPLAAGAIDGELAAASAACTNADELGACLRQFRHRHWLRIVWRDINRVAPMEATVADLSALAEVCVRRALDWLHEELCREWGEPQSRAGVPQRMLVIAMGKLGAGELNLSSDIDLVFSYPEAGETVGGPRTVDNQQFFIRLGQRLIKALDARTGDGFVFRVDMRLRPYGQSGPLVVSFDALEEYYEDQGRDWERYALIKARCIAGDPKVGNGLMARLRPFVYRRYLDFSAIDSLRDMKGMIQREVVRRSLQDNIKLGSGGIREIEFIAQCFQLIRGGQEPELQERALQTILTNLRDMELLPAPVVADLQAANVFLRNTEHAIQAWRDEQTQKLPAAEDAQAALAWAMGFSGWDDFAEELARLRGRVAEHFANVIASPDEETSLNKDHLNEWQALIEDADQEELAAAFTAAGYDDAEEVARRLVALLGGAVVQRMQGSARERLDDFLPLLLEQLSEAEEPGRTLLRLLPLIESVLRRTAYLVLLMENPGALRQLVRLCDASPWVSRQLAAHPVLLDELLDARSLYSVPDKDGLHSELRQRMLRIDEQDLEAQMEALRYFRLAHVLRVAASEIGGSLPLMKVSDYLTAIAEVVLEAVVDIAWQNLVEKHGAPTATDGLPSERRHFVVLGYGKMGGIELGYGSDLDLVFLHDAPAGAITDGERPLDSNMFYTRLGQRIIHILSATTRLGALYEVDMRLRPSGNSGLLVSSFSAFRDYQRGQAWTWEHQALVRARVVVGDEVLAAKFNELRGEILQIQRDQAALREDVVAMREKMRQHLLPAGGEKNGKFHLKQGLGGIVDIEFMVQYAVLAWSHLHPPLHNYTDNIRILESLRERGLIPEADTQALIDAYIAFRSESHRASLQEQKGLLDDTLLTAERANVQRLWQRLMVADQAG</sequence>
<dbReference type="EC" id="2.7.7.89" evidence="7"/>
<evidence type="ECO:0000259" key="8">
    <source>
        <dbReference type="Pfam" id="PF03710"/>
    </source>
</evidence>
<dbReference type="Pfam" id="PF08335">
    <property type="entry name" value="GlnD_UR_UTase"/>
    <property type="match status" value="2"/>
</dbReference>
<dbReference type="CDD" id="cd05401">
    <property type="entry name" value="NT_GlnE_GlnD_like"/>
    <property type="match status" value="2"/>
</dbReference>
<feature type="domain" description="PII-uridylyltransferase/Glutamine-synthetase adenylyltransferase" evidence="9">
    <location>
        <begin position="852"/>
        <end position="964"/>
    </location>
</feature>
<dbReference type="InterPro" id="IPR043519">
    <property type="entry name" value="NT_sf"/>
</dbReference>
<evidence type="ECO:0000313" key="11">
    <source>
        <dbReference type="Proteomes" id="UP000765845"/>
    </source>
</evidence>
<keyword evidence="5 7" id="KW-0460">Magnesium</keyword>
<keyword evidence="4 7" id="KW-0067">ATP-binding</keyword>
<evidence type="ECO:0000256" key="1">
    <source>
        <dbReference type="ARBA" id="ARBA00022679"/>
    </source>
</evidence>
<gene>
    <name evidence="7 10" type="primary">glnE</name>
    <name evidence="10" type="ORF">HCU74_12160</name>
</gene>